<comment type="caution">
    <text evidence="1">The sequence shown here is derived from an EMBL/GenBank/DDBJ whole genome shotgun (WGS) entry which is preliminary data.</text>
</comment>
<organism evidence="1 2">
    <name type="scientific">Macrophomina phaseolina</name>
    <dbReference type="NCBI Taxonomy" id="35725"/>
    <lineage>
        <taxon>Eukaryota</taxon>
        <taxon>Fungi</taxon>
        <taxon>Dikarya</taxon>
        <taxon>Ascomycota</taxon>
        <taxon>Pezizomycotina</taxon>
        <taxon>Dothideomycetes</taxon>
        <taxon>Dothideomycetes incertae sedis</taxon>
        <taxon>Botryosphaeriales</taxon>
        <taxon>Botryosphaeriaceae</taxon>
        <taxon>Macrophomina</taxon>
    </lineage>
</organism>
<proteinExistence type="predicted"/>
<gene>
    <name evidence="1" type="ORF">B0J12DRAFT_701779</name>
</gene>
<dbReference type="EMBL" id="JAGTJR010000021">
    <property type="protein sequence ID" value="KAH7044054.1"/>
    <property type="molecule type" value="Genomic_DNA"/>
</dbReference>
<dbReference type="Proteomes" id="UP000774617">
    <property type="component" value="Unassembled WGS sequence"/>
</dbReference>
<sequence length="327" mass="36146">MTFVILLYDLISWLVNRNKEDSQFRIPDTGPGATLIALLIEQITISKSFGDNNNYKIDLRRRSSLLGSPTSSHHFWEAIRLQAHSHVLLDIVTPPAVLYRFWKASSFEILLVFVGTSITISTKIENGVYAVVAASAAALLLRQARASGIFPGYVEISYMTQSDIQTRSKRTTKAASDIVSHFDGSNSSVTIRCPSPEIFICKFAAETANVNQAHYFASLGDTILTATRPTIHCSYKGSGERRSKILACTEASHNWTPSACTTPVFRAVSSGSSAVSYTDVTAVQGLIDVRNQLDRHTSPETGRIVILCYRQMLDKACFGCWWLRLPN</sequence>
<accession>A0ABQ8G450</accession>
<protein>
    <submittedName>
        <fullName evidence="1">Uncharacterized protein</fullName>
    </submittedName>
</protein>
<name>A0ABQ8G450_9PEZI</name>
<evidence type="ECO:0000313" key="1">
    <source>
        <dbReference type="EMBL" id="KAH7044054.1"/>
    </source>
</evidence>
<reference evidence="1 2" key="1">
    <citation type="journal article" date="2021" name="Nat. Commun.">
        <title>Genetic determinants of endophytism in the Arabidopsis root mycobiome.</title>
        <authorList>
            <person name="Mesny F."/>
            <person name="Miyauchi S."/>
            <person name="Thiergart T."/>
            <person name="Pickel B."/>
            <person name="Atanasova L."/>
            <person name="Karlsson M."/>
            <person name="Huettel B."/>
            <person name="Barry K.W."/>
            <person name="Haridas S."/>
            <person name="Chen C."/>
            <person name="Bauer D."/>
            <person name="Andreopoulos W."/>
            <person name="Pangilinan J."/>
            <person name="LaButti K."/>
            <person name="Riley R."/>
            <person name="Lipzen A."/>
            <person name="Clum A."/>
            <person name="Drula E."/>
            <person name="Henrissat B."/>
            <person name="Kohler A."/>
            <person name="Grigoriev I.V."/>
            <person name="Martin F.M."/>
            <person name="Hacquard S."/>
        </authorList>
    </citation>
    <scope>NUCLEOTIDE SEQUENCE [LARGE SCALE GENOMIC DNA]</scope>
    <source>
        <strain evidence="1 2">MPI-SDFR-AT-0080</strain>
    </source>
</reference>
<keyword evidence="2" id="KW-1185">Reference proteome</keyword>
<evidence type="ECO:0000313" key="2">
    <source>
        <dbReference type="Proteomes" id="UP000774617"/>
    </source>
</evidence>